<sequence length="92" mass="10786">MPNHPYFTEEQLVERFGTLDKEGRNLYDQATKDFVEKNAEGLHKLFDLVMGALETEHHRRLAQRWLKHDHERFHTMMYCLVVSRGASGSGRA</sequence>
<keyword evidence="2" id="KW-1185">Reference proteome</keyword>
<comment type="caution">
    <text evidence="1">The sequence shown here is derived from an EMBL/GenBank/DDBJ whole genome shotgun (WGS) entry which is preliminary data.</text>
</comment>
<dbReference type="Proteomes" id="UP001396898">
    <property type="component" value="Unassembled WGS sequence"/>
</dbReference>
<evidence type="ECO:0000313" key="1">
    <source>
        <dbReference type="EMBL" id="KAK8026454.1"/>
    </source>
</evidence>
<protein>
    <submittedName>
        <fullName evidence="1">Uncharacterized protein</fullName>
    </submittedName>
</protein>
<name>A0ABR1S3Q4_9PEZI</name>
<evidence type="ECO:0000313" key="2">
    <source>
        <dbReference type="Proteomes" id="UP001396898"/>
    </source>
</evidence>
<gene>
    <name evidence="1" type="ORF">PG991_003510</name>
</gene>
<reference evidence="1 2" key="1">
    <citation type="submission" date="2023-01" db="EMBL/GenBank/DDBJ databases">
        <title>Analysis of 21 Apiospora genomes using comparative genomics revels a genus with tremendous synthesis potential of carbohydrate active enzymes and secondary metabolites.</title>
        <authorList>
            <person name="Sorensen T."/>
        </authorList>
    </citation>
    <scope>NUCLEOTIDE SEQUENCE [LARGE SCALE GENOMIC DNA]</scope>
    <source>
        <strain evidence="1 2">CBS 20057</strain>
    </source>
</reference>
<accession>A0ABR1S3Q4</accession>
<proteinExistence type="predicted"/>
<organism evidence="1 2">
    <name type="scientific">Apiospora marii</name>
    <dbReference type="NCBI Taxonomy" id="335849"/>
    <lineage>
        <taxon>Eukaryota</taxon>
        <taxon>Fungi</taxon>
        <taxon>Dikarya</taxon>
        <taxon>Ascomycota</taxon>
        <taxon>Pezizomycotina</taxon>
        <taxon>Sordariomycetes</taxon>
        <taxon>Xylariomycetidae</taxon>
        <taxon>Amphisphaeriales</taxon>
        <taxon>Apiosporaceae</taxon>
        <taxon>Apiospora</taxon>
    </lineage>
</organism>
<dbReference type="EMBL" id="JAQQWI010000007">
    <property type="protein sequence ID" value="KAK8026454.1"/>
    <property type="molecule type" value="Genomic_DNA"/>
</dbReference>